<accession>A0A8J2LJA5</accession>
<proteinExistence type="predicted"/>
<evidence type="ECO:0000313" key="3">
    <source>
        <dbReference type="Proteomes" id="UP000708208"/>
    </source>
</evidence>
<evidence type="ECO:0008006" key="4">
    <source>
        <dbReference type="Google" id="ProtNLM"/>
    </source>
</evidence>
<dbReference type="Proteomes" id="UP000708208">
    <property type="component" value="Unassembled WGS sequence"/>
</dbReference>
<feature type="chain" id="PRO_5035329040" description="Secreted protein" evidence="1">
    <location>
        <begin position="20"/>
        <end position="82"/>
    </location>
</feature>
<feature type="signal peptide" evidence="1">
    <location>
        <begin position="1"/>
        <end position="19"/>
    </location>
</feature>
<gene>
    <name evidence="2" type="ORF">AFUS01_LOCUS40970</name>
</gene>
<keyword evidence="1" id="KW-0732">Signal</keyword>
<name>A0A8J2LJA5_9HEXA</name>
<evidence type="ECO:0000313" key="2">
    <source>
        <dbReference type="EMBL" id="CAG7831217.1"/>
    </source>
</evidence>
<dbReference type="EMBL" id="CAJVCH010559402">
    <property type="protein sequence ID" value="CAG7831217.1"/>
    <property type="molecule type" value="Genomic_DNA"/>
</dbReference>
<reference evidence="2" key="1">
    <citation type="submission" date="2021-06" db="EMBL/GenBank/DDBJ databases">
        <authorList>
            <person name="Hodson N. C."/>
            <person name="Mongue J. A."/>
            <person name="Jaron S. K."/>
        </authorList>
    </citation>
    <scope>NUCLEOTIDE SEQUENCE</scope>
</reference>
<sequence length="82" mass="9696">MISWDLVLVLIYFSSTSYCREYHIASRYLNHLNDSENKYLIYPSFNQCTNADNLRLQVDFPVPSHIYFTLRHTGLDCTLLCQ</sequence>
<dbReference type="AlphaFoldDB" id="A0A8J2LJA5"/>
<protein>
    <recommendedName>
        <fullName evidence="4">Secreted protein</fullName>
    </recommendedName>
</protein>
<comment type="caution">
    <text evidence="2">The sequence shown here is derived from an EMBL/GenBank/DDBJ whole genome shotgun (WGS) entry which is preliminary data.</text>
</comment>
<keyword evidence="3" id="KW-1185">Reference proteome</keyword>
<organism evidence="2 3">
    <name type="scientific">Allacma fusca</name>
    <dbReference type="NCBI Taxonomy" id="39272"/>
    <lineage>
        <taxon>Eukaryota</taxon>
        <taxon>Metazoa</taxon>
        <taxon>Ecdysozoa</taxon>
        <taxon>Arthropoda</taxon>
        <taxon>Hexapoda</taxon>
        <taxon>Collembola</taxon>
        <taxon>Symphypleona</taxon>
        <taxon>Sminthuridae</taxon>
        <taxon>Allacma</taxon>
    </lineage>
</organism>
<evidence type="ECO:0000256" key="1">
    <source>
        <dbReference type="SAM" id="SignalP"/>
    </source>
</evidence>